<organism evidence="2 3">
    <name type="scientific">Alteromonas ponticola</name>
    <dbReference type="NCBI Taxonomy" id="2720613"/>
    <lineage>
        <taxon>Bacteria</taxon>
        <taxon>Pseudomonadati</taxon>
        <taxon>Pseudomonadota</taxon>
        <taxon>Gammaproteobacteria</taxon>
        <taxon>Alteromonadales</taxon>
        <taxon>Alteromonadaceae</taxon>
        <taxon>Alteromonas/Salinimonas group</taxon>
        <taxon>Alteromonas</taxon>
    </lineage>
</organism>
<protein>
    <recommendedName>
        <fullName evidence="4">DUF2975 domain-containing protein</fullName>
    </recommendedName>
</protein>
<reference evidence="2 3" key="1">
    <citation type="submission" date="2020-03" db="EMBL/GenBank/DDBJ databases">
        <title>Alteromonas ponticola sp. nov., isolated from seawater.</title>
        <authorList>
            <person name="Yoon J.-H."/>
            <person name="Kim Y.-O."/>
        </authorList>
    </citation>
    <scope>NUCLEOTIDE SEQUENCE [LARGE SCALE GENOMIC DNA]</scope>
    <source>
        <strain evidence="2 3">MYP5</strain>
    </source>
</reference>
<keyword evidence="1" id="KW-1133">Transmembrane helix</keyword>
<keyword evidence="3" id="KW-1185">Reference proteome</keyword>
<keyword evidence="1" id="KW-0812">Transmembrane</keyword>
<gene>
    <name evidence="2" type="ORF">HCJ96_08500</name>
</gene>
<dbReference type="RefSeq" id="WP_169210614.1">
    <property type="nucleotide sequence ID" value="NZ_JAATNW010000004.1"/>
</dbReference>
<evidence type="ECO:0000313" key="2">
    <source>
        <dbReference type="EMBL" id="NMH60054.1"/>
    </source>
</evidence>
<dbReference type="EMBL" id="JAATNW010000004">
    <property type="protein sequence ID" value="NMH60054.1"/>
    <property type="molecule type" value="Genomic_DNA"/>
</dbReference>
<evidence type="ECO:0000256" key="1">
    <source>
        <dbReference type="SAM" id="Phobius"/>
    </source>
</evidence>
<feature type="transmembrane region" description="Helical" evidence="1">
    <location>
        <begin position="46"/>
        <end position="65"/>
    </location>
</feature>
<accession>A0ABX1R1T0</accession>
<evidence type="ECO:0008006" key="4">
    <source>
        <dbReference type="Google" id="ProtNLM"/>
    </source>
</evidence>
<keyword evidence="1" id="KW-0472">Membrane</keyword>
<comment type="caution">
    <text evidence="2">The sequence shown here is derived from an EMBL/GenBank/DDBJ whole genome shotgun (WGS) entry which is preliminary data.</text>
</comment>
<proteinExistence type="predicted"/>
<evidence type="ECO:0000313" key="3">
    <source>
        <dbReference type="Proteomes" id="UP000709336"/>
    </source>
</evidence>
<dbReference type="Proteomes" id="UP000709336">
    <property type="component" value="Unassembled WGS sequence"/>
</dbReference>
<sequence>MSLSYREKTVWVSLLVSLILASYFGSQLQALFSVGPAVDATAVSALLLKIVIAFIVVEVVMHALLAMEEQEGADEPEDEREATFRFRANEWGYWCLSIGVIICIINELMNKQLAEGAAISDNPFFQSFGLAPLELKLVIVFWLSEIVRFSAHLYYYRKGE</sequence>
<feature type="transmembrane region" description="Helical" evidence="1">
    <location>
        <begin position="91"/>
        <end position="109"/>
    </location>
</feature>
<name>A0ABX1R1T0_9ALTE</name>